<accession>A0AAN7PEI0</accession>
<organism evidence="1 2">
    <name type="scientific">Aquatica leii</name>
    <dbReference type="NCBI Taxonomy" id="1421715"/>
    <lineage>
        <taxon>Eukaryota</taxon>
        <taxon>Metazoa</taxon>
        <taxon>Ecdysozoa</taxon>
        <taxon>Arthropoda</taxon>
        <taxon>Hexapoda</taxon>
        <taxon>Insecta</taxon>
        <taxon>Pterygota</taxon>
        <taxon>Neoptera</taxon>
        <taxon>Endopterygota</taxon>
        <taxon>Coleoptera</taxon>
        <taxon>Polyphaga</taxon>
        <taxon>Elateriformia</taxon>
        <taxon>Elateroidea</taxon>
        <taxon>Lampyridae</taxon>
        <taxon>Luciolinae</taxon>
        <taxon>Aquatica</taxon>
    </lineage>
</organism>
<dbReference type="Proteomes" id="UP001353858">
    <property type="component" value="Unassembled WGS sequence"/>
</dbReference>
<gene>
    <name evidence="1" type="ORF">RN001_003126</name>
</gene>
<name>A0AAN7PEI0_9COLE</name>
<dbReference type="AlphaFoldDB" id="A0AAN7PEI0"/>
<protein>
    <submittedName>
        <fullName evidence="1">Uncharacterized protein</fullName>
    </submittedName>
</protein>
<evidence type="ECO:0000313" key="1">
    <source>
        <dbReference type="EMBL" id="KAK4886855.1"/>
    </source>
</evidence>
<comment type="caution">
    <text evidence="1">The sequence shown here is derived from an EMBL/GenBank/DDBJ whole genome shotgun (WGS) entry which is preliminary data.</text>
</comment>
<sequence length="106" mass="11962">MSIRPIINSEVLNVKHEDNVSPLAQKLVKDADPKKKNSTKSLKTIKRTARTQSQICTTTAKTCLKSLLANRIWMVSLNMYDIMGLLDICPCGTLHSVRPYISYKIK</sequence>
<proteinExistence type="predicted"/>
<reference evidence="2" key="1">
    <citation type="submission" date="2023-01" db="EMBL/GenBank/DDBJ databases">
        <title>Key to firefly adult light organ development and bioluminescence: homeobox transcription factors regulate luciferase expression and transportation to peroxisome.</title>
        <authorList>
            <person name="Fu X."/>
        </authorList>
    </citation>
    <scope>NUCLEOTIDE SEQUENCE [LARGE SCALE GENOMIC DNA]</scope>
</reference>
<evidence type="ECO:0000313" key="2">
    <source>
        <dbReference type="Proteomes" id="UP001353858"/>
    </source>
</evidence>
<dbReference type="EMBL" id="JARPUR010000001">
    <property type="protein sequence ID" value="KAK4886855.1"/>
    <property type="molecule type" value="Genomic_DNA"/>
</dbReference>
<keyword evidence="2" id="KW-1185">Reference proteome</keyword>